<keyword evidence="5" id="KW-1185">Reference proteome</keyword>
<feature type="transmembrane region" description="Helical" evidence="3">
    <location>
        <begin position="30"/>
        <end position="50"/>
    </location>
</feature>
<feature type="region of interest" description="Disordered" evidence="2">
    <location>
        <begin position="1053"/>
        <end position="1073"/>
    </location>
</feature>
<gene>
    <name evidence="4" type="ORF">D4L85_23150</name>
</gene>
<dbReference type="PANTHER" id="PTHR12558">
    <property type="entry name" value="CELL DIVISION CYCLE 16,23,27"/>
    <property type="match status" value="1"/>
</dbReference>
<evidence type="ECO:0000313" key="5">
    <source>
        <dbReference type="Proteomes" id="UP000266183"/>
    </source>
</evidence>
<keyword evidence="3" id="KW-1133">Transmembrane helix</keyword>
<feature type="transmembrane region" description="Helical" evidence="3">
    <location>
        <begin position="62"/>
        <end position="80"/>
    </location>
</feature>
<evidence type="ECO:0000256" key="3">
    <source>
        <dbReference type="SAM" id="Phobius"/>
    </source>
</evidence>
<protein>
    <submittedName>
        <fullName evidence="4">Uncharacterized protein</fullName>
    </submittedName>
</protein>
<proteinExistence type="predicted"/>
<keyword evidence="3" id="KW-0472">Membrane</keyword>
<evidence type="ECO:0000256" key="2">
    <source>
        <dbReference type="SAM" id="MobiDB-lite"/>
    </source>
</evidence>
<dbReference type="Proteomes" id="UP000266183">
    <property type="component" value="Chromosome"/>
</dbReference>
<dbReference type="InterPro" id="IPR019734">
    <property type="entry name" value="TPR_rpt"/>
</dbReference>
<dbReference type="KEGG" id="chk:D4L85_23150"/>
<accession>A0A385SNE5</accession>
<keyword evidence="3" id="KW-0812">Transmembrane</keyword>
<dbReference type="Pfam" id="PF13432">
    <property type="entry name" value="TPR_16"/>
    <property type="match status" value="3"/>
</dbReference>
<dbReference type="EMBL" id="CP032382">
    <property type="protein sequence ID" value="AYB33303.1"/>
    <property type="molecule type" value="Genomic_DNA"/>
</dbReference>
<dbReference type="PROSITE" id="PS50005">
    <property type="entry name" value="TPR"/>
    <property type="match status" value="2"/>
</dbReference>
<dbReference type="Gene3D" id="1.25.40.10">
    <property type="entry name" value="Tetratricopeptide repeat domain"/>
    <property type="match status" value="9"/>
</dbReference>
<keyword evidence="1" id="KW-0802">TPR repeat</keyword>
<evidence type="ECO:0000256" key="1">
    <source>
        <dbReference type="PROSITE-ProRule" id="PRU00339"/>
    </source>
</evidence>
<sequence>MAPHARGKCIIAPQIWTITPSRITFKSMQFGQRTIFSTYFFGSLFAIIFLQRCFTHNSYTRVMYRFTILSVFVFGSYGLFAQDQLSQNKVEKLYRRGTELVNHSNYGAARQVFTDFLAQASPTDSRRSEAEYYVAFSALSLGHRDGEKLIDDFIDHNPSSPKASTAFYDLANFFYGEGNYIKASTYFKKVDFPALTLDQQSQGHFKWGYSYFNQKKLDEALEQFNFVKRLSNAYTPASNYYAGFIEYSRGKYEEALFDLKKAESSPSYANIVPYLIANIYYKQGRYDTVIEYANSLKGRSDLGNANEIAMLVAEAQYYKGDYKKALDSYQKYLDNNAKPETGVLFRAGYANYAAGNTAKGIEYLDKAAAAKDTVSYYASYYLGILYLKQGNKPYALNAFSYARKNPKDEKLAEESSFQYAKVSYDAGKPDQAIDEFERYLKAYPSSNHTVEVKELLAQAYVNGNNFNKAIEYIDALPTRNQYINQAYQKAAYLKGSELFNKEEYEEAVTYFKKSLEFPIDPNYVALASFWCGEAFSIGKQYEEAATNYLRVVGLGGAVDPDVLLKTRYGLGYAYFNLQTYDKALFSFKEFVNKGNKATVNYADGVIRLGDCYYVNRQYDDALANYNKARTLGSTDSDYVLLQSAMINGIQRKYGEARNQFGDLIKNYPKSQYRDEAVFQRAQFEIEQGNYQAAADGLSQLIREGTNSRFLPYAYMRRGASYFNLKQYDRTISDYTAVINKFPGHPAAQEALLPLQEVLSIAGRSAEFEKYLAQVKQSSPDNKGFENIEFETAKNFYFDQQYQKTVSSFTSYLAAYPQSTKIPEARYYMAESYYRLKDLDKALPIYRELSNDATFTQANKTIARVADIEFKQGKYDQAVKSFHRVERVAANKKDQYNAWSGLMESFYLLGQYDSADVYAKIIMERGNVNAAAQNKASLYLGKTAMARGDLEGAKDEFLNTLNSAHDEFGAEAKYSLALILYQQKQYKASYETLVSLNNDFSSYQDWVGKSFLLLADNFVAMDDLFQAKATLQSLIDKFPLQSVKDEARRRLTELDQKEAEKQKQLQADTLDNNR</sequence>
<feature type="compositionally biased region" description="Basic and acidic residues" evidence="2">
    <location>
        <begin position="1053"/>
        <end position="1062"/>
    </location>
</feature>
<organism evidence="4 5">
    <name type="scientific">Chryseolinea soli</name>
    <dbReference type="NCBI Taxonomy" id="2321403"/>
    <lineage>
        <taxon>Bacteria</taxon>
        <taxon>Pseudomonadati</taxon>
        <taxon>Bacteroidota</taxon>
        <taxon>Cytophagia</taxon>
        <taxon>Cytophagales</taxon>
        <taxon>Fulvivirgaceae</taxon>
        <taxon>Chryseolinea</taxon>
    </lineage>
</organism>
<dbReference type="Pfam" id="PF13174">
    <property type="entry name" value="TPR_6"/>
    <property type="match status" value="3"/>
</dbReference>
<reference evidence="5" key="1">
    <citation type="submission" date="2018-09" db="EMBL/GenBank/DDBJ databases">
        <title>Chryseolinea sp. KIS68-18 isolated from soil.</title>
        <authorList>
            <person name="Weon H.-Y."/>
            <person name="Kwon S.-W."/>
            <person name="Lee S.A."/>
        </authorList>
    </citation>
    <scope>NUCLEOTIDE SEQUENCE [LARGE SCALE GENOMIC DNA]</scope>
    <source>
        <strain evidence="5">KIS68-18</strain>
    </source>
</reference>
<evidence type="ECO:0000313" key="4">
    <source>
        <dbReference type="EMBL" id="AYB33303.1"/>
    </source>
</evidence>
<dbReference type="InterPro" id="IPR011990">
    <property type="entry name" value="TPR-like_helical_dom_sf"/>
</dbReference>
<feature type="repeat" description="TPR" evidence="1">
    <location>
        <begin position="602"/>
        <end position="635"/>
    </location>
</feature>
<dbReference type="SUPFAM" id="SSF81901">
    <property type="entry name" value="HCP-like"/>
    <property type="match status" value="1"/>
</dbReference>
<dbReference type="Pfam" id="PF13181">
    <property type="entry name" value="TPR_8"/>
    <property type="match status" value="1"/>
</dbReference>
<dbReference type="PANTHER" id="PTHR12558:SF13">
    <property type="entry name" value="CELL DIVISION CYCLE PROTEIN 27 HOMOLOG"/>
    <property type="match status" value="1"/>
</dbReference>
<dbReference type="AlphaFoldDB" id="A0A385SNE5"/>
<feature type="repeat" description="TPR" evidence="1">
    <location>
        <begin position="711"/>
        <end position="744"/>
    </location>
</feature>
<dbReference type="SUPFAM" id="SSF48452">
    <property type="entry name" value="TPR-like"/>
    <property type="match status" value="5"/>
</dbReference>
<name>A0A385SNE5_9BACT</name>
<dbReference type="SMART" id="SM00028">
    <property type="entry name" value="TPR"/>
    <property type="match status" value="14"/>
</dbReference>